<organism evidence="2 3">
    <name type="scientific">Lunasporangiospora selenospora</name>
    <dbReference type="NCBI Taxonomy" id="979761"/>
    <lineage>
        <taxon>Eukaryota</taxon>
        <taxon>Fungi</taxon>
        <taxon>Fungi incertae sedis</taxon>
        <taxon>Mucoromycota</taxon>
        <taxon>Mortierellomycotina</taxon>
        <taxon>Mortierellomycetes</taxon>
        <taxon>Mortierellales</taxon>
        <taxon>Mortierellaceae</taxon>
        <taxon>Lunasporangiospora</taxon>
    </lineage>
</organism>
<name>A0A9P6KIL3_9FUNG</name>
<feature type="compositionally biased region" description="Low complexity" evidence="1">
    <location>
        <begin position="334"/>
        <end position="354"/>
    </location>
</feature>
<feature type="region of interest" description="Disordered" evidence="1">
    <location>
        <begin position="408"/>
        <end position="468"/>
    </location>
</feature>
<feature type="compositionally biased region" description="Low complexity" evidence="1">
    <location>
        <begin position="233"/>
        <end position="245"/>
    </location>
</feature>
<gene>
    <name evidence="2" type="ORF">BGW38_006277</name>
</gene>
<dbReference type="Proteomes" id="UP000780801">
    <property type="component" value="Unassembled WGS sequence"/>
</dbReference>
<dbReference type="EMBL" id="JAABOA010000040">
    <property type="protein sequence ID" value="KAF9586361.1"/>
    <property type="molecule type" value="Genomic_DNA"/>
</dbReference>
<sequence>METIYGVQADTETLREAHEHHKRMLRQRQLEHRQPTTVSDSSSMTMLAASGKPRDLSKPTLITRSTSASALPPANLQGDRTDQASFASLKSNQASNNNAYLVSATLPSTASGLPVNGPRTMPSSPFISATADHSHTAQQSQTQLRSATHSPAFMGKIYDHEHPPHRLTGGTLTSIPWLSLPGAATGGNAGSGTPNHAGVESPANMFSRRRSDATSGTSTPVPHSGGSIDGLHAESAASSTSSQQENPMPHPPQLQPHNHPAHHHHLLSHQELAALSRNGSPMPLKEALPPYLRKEAGGLTSMERSLSSPGSSLVHTSPVSPFMLPLPQHSALVSSAGSHGATGGTSTSSAGGASPSHLLFPFSNMSHSDSNTVGINTTTTGSTGPLVSSARPRLEMERARSTGVLPMNHHHHHHQQQQPSTRTGPMGVGIGITIGKDRLQQHSGGNLNSPGSSTGASGAVSSSVSNLGSAGGVSGAGSFFRTSTPLAAAAVAAAIPSHFGASGGFGSSHTGVGGGASPAKLSHPSFGPDGTFPSKEVHA</sequence>
<evidence type="ECO:0000313" key="2">
    <source>
        <dbReference type="EMBL" id="KAF9586361.1"/>
    </source>
</evidence>
<protein>
    <submittedName>
        <fullName evidence="2">Uncharacterized protein</fullName>
    </submittedName>
</protein>
<evidence type="ECO:0000256" key="1">
    <source>
        <dbReference type="SAM" id="MobiDB-lite"/>
    </source>
</evidence>
<feature type="compositionally biased region" description="Low complexity" evidence="1">
    <location>
        <begin position="449"/>
        <end position="468"/>
    </location>
</feature>
<feature type="region of interest" description="Disordered" evidence="1">
    <location>
        <begin position="510"/>
        <end position="539"/>
    </location>
</feature>
<feature type="region of interest" description="Disordered" evidence="1">
    <location>
        <begin position="333"/>
        <end position="355"/>
    </location>
</feature>
<comment type="caution">
    <text evidence="2">The sequence shown here is derived from an EMBL/GenBank/DDBJ whole genome shotgun (WGS) entry which is preliminary data.</text>
</comment>
<keyword evidence="3" id="KW-1185">Reference proteome</keyword>
<feature type="region of interest" description="Disordered" evidence="1">
    <location>
        <begin position="18"/>
        <end position="59"/>
    </location>
</feature>
<proteinExistence type="predicted"/>
<feature type="compositionally biased region" description="Polar residues" evidence="1">
    <location>
        <begin position="35"/>
        <end position="45"/>
    </location>
</feature>
<evidence type="ECO:0000313" key="3">
    <source>
        <dbReference type="Proteomes" id="UP000780801"/>
    </source>
</evidence>
<dbReference type="OrthoDB" id="2438518at2759"/>
<reference evidence="2" key="1">
    <citation type="journal article" date="2020" name="Fungal Divers.">
        <title>Resolving the Mortierellaceae phylogeny through synthesis of multi-gene phylogenetics and phylogenomics.</title>
        <authorList>
            <person name="Vandepol N."/>
            <person name="Liber J."/>
            <person name="Desiro A."/>
            <person name="Na H."/>
            <person name="Kennedy M."/>
            <person name="Barry K."/>
            <person name="Grigoriev I.V."/>
            <person name="Miller A.N."/>
            <person name="O'Donnell K."/>
            <person name="Stajich J.E."/>
            <person name="Bonito G."/>
        </authorList>
    </citation>
    <scope>NUCLEOTIDE SEQUENCE</scope>
    <source>
        <strain evidence="2">KOD1015</strain>
    </source>
</reference>
<dbReference type="AlphaFoldDB" id="A0A9P6KIL3"/>
<feature type="region of interest" description="Disordered" evidence="1">
    <location>
        <begin position="185"/>
        <end position="267"/>
    </location>
</feature>
<accession>A0A9P6KIL3</accession>